<dbReference type="EMBL" id="CAJOBC010006168">
    <property type="protein sequence ID" value="CAF3889454.1"/>
    <property type="molecule type" value="Genomic_DNA"/>
</dbReference>
<dbReference type="PANTHER" id="PTHR31796:SF2">
    <property type="entry name" value="SUZ DOMAIN-CONTAINING PROTEIN 1"/>
    <property type="match status" value="1"/>
</dbReference>
<evidence type="ECO:0000313" key="4">
    <source>
        <dbReference type="EMBL" id="CAF1125917.1"/>
    </source>
</evidence>
<dbReference type="InterPro" id="IPR039228">
    <property type="entry name" value="SZRD1"/>
</dbReference>
<feature type="region of interest" description="Disordered" evidence="1">
    <location>
        <begin position="182"/>
        <end position="229"/>
    </location>
</feature>
<organism evidence="4 7">
    <name type="scientific">Didymodactylos carnosus</name>
    <dbReference type="NCBI Taxonomy" id="1234261"/>
    <lineage>
        <taxon>Eukaryota</taxon>
        <taxon>Metazoa</taxon>
        <taxon>Spiralia</taxon>
        <taxon>Gnathifera</taxon>
        <taxon>Rotifera</taxon>
        <taxon>Eurotatoria</taxon>
        <taxon>Bdelloidea</taxon>
        <taxon>Philodinida</taxon>
        <taxon>Philodinidae</taxon>
        <taxon>Didymodactylos</taxon>
    </lineage>
</organism>
<name>A0A814QXG2_9BILA</name>
<feature type="domain" description="SUZ" evidence="2">
    <location>
        <begin position="110"/>
        <end position="185"/>
    </location>
</feature>
<dbReference type="Proteomes" id="UP000681722">
    <property type="component" value="Unassembled WGS sequence"/>
</dbReference>
<dbReference type="InterPro" id="IPR024771">
    <property type="entry name" value="SUZ"/>
</dbReference>
<dbReference type="Proteomes" id="UP000682733">
    <property type="component" value="Unassembled WGS sequence"/>
</dbReference>
<evidence type="ECO:0000313" key="6">
    <source>
        <dbReference type="EMBL" id="CAF3889454.1"/>
    </source>
</evidence>
<dbReference type="Proteomes" id="UP000677228">
    <property type="component" value="Unassembled WGS sequence"/>
</dbReference>
<sequence length="308" mass="33933">MANDSLTVKVEMNEVATTKSSLSPNEDDWETAIDSGEFDKRIEQQEKARKNEQQNEASLITGNSQQSNDQPSDIKPSKIGSNGPIRILKRPPSQPQINGTYSVAAPANNNSNNYTTSPNNSQPVSPSPNNGPVVSIIRNTVKSNPSHSSSSNSTSTNSKQPPIKTYEQRELEYRLARLRIMGTEQDENAEEEKKELPLPIMTDEPNKSNNSTTRTKSQTQSFGQSNSTPGSYASDLFQLNNGATINLIPAQQSTTFTTSSNFLPQHHYSIPYQPATTTTTLYLTSTAPFITSPVSSTHITQTWQHRQQ</sequence>
<dbReference type="AlphaFoldDB" id="A0A814QXG2"/>
<feature type="region of interest" description="Disordered" evidence="1">
    <location>
        <begin position="17"/>
        <end position="167"/>
    </location>
</feature>
<proteinExistence type="predicted"/>
<accession>A0A814QXG2</accession>
<dbReference type="PROSITE" id="PS51673">
    <property type="entry name" value="SUZ"/>
    <property type="match status" value="1"/>
</dbReference>
<gene>
    <name evidence="4" type="ORF">GPM918_LOCUS19933</name>
    <name evidence="3" type="ORF">OVA965_LOCUS7807</name>
    <name evidence="6" type="ORF">SRO942_LOCUS19930</name>
    <name evidence="5" type="ORF">TMI583_LOCUS7803</name>
</gene>
<evidence type="ECO:0000313" key="5">
    <source>
        <dbReference type="EMBL" id="CAF3649341.1"/>
    </source>
</evidence>
<feature type="compositionally biased region" description="Basic and acidic residues" evidence="1">
    <location>
        <begin position="37"/>
        <end position="53"/>
    </location>
</feature>
<dbReference type="Proteomes" id="UP000663829">
    <property type="component" value="Unassembled WGS sequence"/>
</dbReference>
<dbReference type="EMBL" id="CAJNOK010002542">
    <property type="protein sequence ID" value="CAF0864528.1"/>
    <property type="molecule type" value="Genomic_DNA"/>
</dbReference>
<comment type="caution">
    <text evidence="4">The sequence shown here is derived from an EMBL/GenBank/DDBJ whole genome shotgun (WGS) entry which is preliminary data.</text>
</comment>
<dbReference type="EMBL" id="CAJOBA010002544">
    <property type="protein sequence ID" value="CAF3649341.1"/>
    <property type="molecule type" value="Genomic_DNA"/>
</dbReference>
<reference evidence="4" key="1">
    <citation type="submission" date="2021-02" db="EMBL/GenBank/DDBJ databases">
        <authorList>
            <person name="Nowell W R."/>
        </authorList>
    </citation>
    <scope>NUCLEOTIDE SEQUENCE</scope>
</reference>
<dbReference type="OrthoDB" id="10056423at2759"/>
<evidence type="ECO:0000313" key="3">
    <source>
        <dbReference type="EMBL" id="CAF0864528.1"/>
    </source>
</evidence>
<evidence type="ECO:0000259" key="2">
    <source>
        <dbReference type="PROSITE" id="PS51673"/>
    </source>
</evidence>
<feature type="compositionally biased region" description="Low complexity" evidence="1">
    <location>
        <begin position="143"/>
        <end position="158"/>
    </location>
</feature>
<evidence type="ECO:0000256" key="1">
    <source>
        <dbReference type="SAM" id="MobiDB-lite"/>
    </source>
</evidence>
<dbReference type="EMBL" id="CAJNOQ010006168">
    <property type="protein sequence ID" value="CAF1125917.1"/>
    <property type="molecule type" value="Genomic_DNA"/>
</dbReference>
<feature type="compositionally biased region" description="Low complexity" evidence="1">
    <location>
        <begin position="104"/>
        <end position="135"/>
    </location>
</feature>
<dbReference type="PANTHER" id="PTHR31796">
    <property type="entry name" value="SUZ DOMAIN-CONTAINING PROTEIN 1"/>
    <property type="match status" value="1"/>
</dbReference>
<keyword evidence="7" id="KW-1185">Reference proteome</keyword>
<dbReference type="Pfam" id="PF12752">
    <property type="entry name" value="SUZ"/>
    <property type="match status" value="1"/>
</dbReference>
<protein>
    <recommendedName>
        <fullName evidence="2">SUZ domain-containing protein</fullName>
    </recommendedName>
</protein>
<feature type="compositionally biased region" description="Polar residues" evidence="1">
    <location>
        <begin position="207"/>
        <end position="229"/>
    </location>
</feature>
<evidence type="ECO:0000313" key="7">
    <source>
        <dbReference type="Proteomes" id="UP000663829"/>
    </source>
</evidence>
<feature type="compositionally biased region" description="Polar residues" evidence="1">
    <location>
        <begin position="54"/>
        <end position="71"/>
    </location>
</feature>